<organism evidence="12 13">
    <name type="scientific">Potamilus streckersoni</name>
    <dbReference type="NCBI Taxonomy" id="2493646"/>
    <lineage>
        <taxon>Eukaryota</taxon>
        <taxon>Metazoa</taxon>
        <taxon>Spiralia</taxon>
        <taxon>Lophotrochozoa</taxon>
        <taxon>Mollusca</taxon>
        <taxon>Bivalvia</taxon>
        <taxon>Autobranchia</taxon>
        <taxon>Heteroconchia</taxon>
        <taxon>Palaeoheterodonta</taxon>
        <taxon>Unionida</taxon>
        <taxon>Unionoidea</taxon>
        <taxon>Unionidae</taxon>
        <taxon>Ambleminae</taxon>
        <taxon>Lampsilini</taxon>
        <taxon>Potamilus</taxon>
    </lineage>
</organism>
<dbReference type="InterPro" id="IPR000276">
    <property type="entry name" value="GPCR_Rhodpsn"/>
</dbReference>
<keyword evidence="13" id="KW-1185">Reference proteome</keyword>
<keyword evidence="5 10" id="KW-0297">G-protein coupled receptor</keyword>
<evidence type="ECO:0000313" key="13">
    <source>
        <dbReference type="Proteomes" id="UP001195483"/>
    </source>
</evidence>
<feature type="domain" description="G-protein coupled receptors family 1 profile" evidence="11">
    <location>
        <begin position="45"/>
        <end position="336"/>
    </location>
</feature>
<reference evidence="12" key="1">
    <citation type="journal article" date="2021" name="Genome Biol. Evol.">
        <title>A High-Quality Reference Genome for a Parasitic Bivalve with Doubly Uniparental Inheritance (Bivalvia: Unionida).</title>
        <authorList>
            <person name="Smith C.H."/>
        </authorList>
    </citation>
    <scope>NUCLEOTIDE SEQUENCE</scope>
    <source>
        <strain evidence="12">CHS0354</strain>
    </source>
</reference>
<evidence type="ECO:0000259" key="11">
    <source>
        <dbReference type="PROSITE" id="PS50262"/>
    </source>
</evidence>
<evidence type="ECO:0000256" key="8">
    <source>
        <dbReference type="ARBA" id="ARBA00023180"/>
    </source>
</evidence>
<keyword evidence="4 10" id="KW-1133">Transmembrane helix</keyword>
<accession>A0AAE0T2D5</accession>
<dbReference type="GO" id="GO:0005886">
    <property type="term" value="C:plasma membrane"/>
    <property type="evidence" value="ECO:0007669"/>
    <property type="project" value="UniProtKB-SubCell"/>
</dbReference>
<dbReference type="AlphaFoldDB" id="A0AAE0T2D5"/>
<dbReference type="PRINTS" id="PR00896">
    <property type="entry name" value="VASOPRESSINR"/>
</dbReference>
<evidence type="ECO:0000256" key="2">
    <source>
        <dbReference type="ARBA" id="ARBA00022475"/>
    </source>
</evidence>
<keyword evidence="7 10" id="KW-0675">Receptor</keyword>
<dbReference type="GO" id="GO:0005000">
    <property type="term" value="F:vasopressin receptor activity"/>
    <property type="evidence" value="ECO:0007669"/>
    <property type="project" value="InterPro"/>
</dbReference>
<name>A0AAE0T2D5_9BIVA</name>
<dbReference type="PRINTS" id="PR00237">
    <property type="entry name" value="GPCRRHODOPSN"/>
</dbReference>
<dbReference type="Pfam" id="PF00001">
    <property type="entry name" value="7tm_1"/>
    <property type="match status" value="1"/>
</dbReference>
<keyword evidence="3 10" id="KW-0812">Transmembrane</keyword>
<keyword evidence="6 10" id="KW-0472">Membrane</keyword>
<feature type="transmembrane region" description="Helical" evidence="10">
    <location>
        <begin position="103"/>
        <end position="124"/>
    </location>
</feature>
<proteinExistence type="inferred from homology"/>
<dbReference type="PROSITE" id="PS50262">
    <property type="entry name" value="G_PROTEIN_RECEP_F1_2"/>
    <property type="match status" value="1"/>
</dbReference>
<evidence type="ECO:0000256" key="9">
    <source>
        <dbReference type="ARBA" id="ARBA00023224"/>
    </source>
</evidence>
<feature type="transmembrane region" description="Helical" evidence="10">
    <location>
        <begin position="281"/>
        <end position="299"/>
    </location>
</feature>
<feature type="transmembrane region" description="Helical" evidence="10">
    <location>
        <begin position="145"/>
        <end position="165"/>
    </location>
</feature>
<keyword evidence="8 10" id="KW-0325">Glycoprotein</keyword>
<feature type="transmembrane region" description="Helical" evidence="10">
    <location>
        <begin position="32"/>
        <end position="53"/>
    </location>
</feature>
<dbReference type="InterPro" id="IPR017452">
    <property type="entry name" value="GPCR_Rhodpsn_7TM"/>
</dbReference>
<dbReference type="Proteomes" id="UP001195483">
    <property type="component" value="Unassembled WGS sequence"/>
</dbReference>
<dbReference type="GO" id="GO:0008188">
    <property type="term" value="F:neuropeptide receptor activity"/>
    <property type="evidence" value="ECO:0007669"/>
    <property type="project" value="TreeGrafter"/>
</dbReference>
<reference evidence="12" key="2">
    <citation type="journal article" date="2021" name="Genome Biol. Evol.">
        <title>Developing a high-quality reference genome for a parasitic bivalve with doubly uniparental inheritance (Bivalvia: Unionida).</title>
        <authorList>
            <person name="Smith C.H."/>
        </authorList>
    </citation>
    <scope>NUCLEOTIDE SEQUENCE</scope>
    <source>
        <strain evidence="12">CHS0354</strain>
        <tissue evidence="12">Mantle</tissue>
    </source>
</reference>
<dbReference type="SUPFAM" id="SSF81321">
    <property type="entry name" value="Family A G protein-coupled receptor-like"/>
    <property type="match status" value="1"/>
</dbReference>
<protein>
    <recommendedName>
        <fullName evidence="11">G-protein coupled receptors family 1 profile domain-containing protein</fullName>
    </recommendedName>
</protein>
<evidence type="ECO:0000256" key="7">
    <source>
        <dbReference type="ARBA" id="ARBA00023170"/>
    </source>
</evidence>
<dbReference type="PANTHER" id="PTHR24224">
    <property type="entry name" value="CARDIOACCELERATORY PEPTIDE RECEPTOR-RELATED"/>
    <property type="match status" value="1"/>
</dbReference>
<keyword evidence="9 10" id="KW-0807">Transducer</keyword>
<feature type="transmembrane region" description="Helical" evidence="10">
    <location>
        <begin position="189"/>
        <end position="218"/>
    </location>
</feature>
<feature type="transmembrane region" description="Helical" evidence="10">
    <location>
        <begin position="319"/>
        <end position="339"/>
    </location>
</feature>
<evidence type="ECO:0000256" key="10">
    <source>
        <dbReference type="RuleBase" id="RU046427"/>
    </source>
</evidence>
<dbReference type="Gene3D" id="1.20.1070.10">
    <property type="entry name" value="Rhodopsin 7-helix transmembrane proteins"/>
    <property type="match status" value="1"/>
</dbReference>
<sequence length="406" mass="46113">MESNNSVSNSSNQTFTSGKKLDAFYFYKNEQISFLILFLIFIIIGNSVVLIAIGLSRRHHSRMHYFILNLAIADLAVGIMNVLTDLVWKITIYWYAGNALCKIVKFAQVVVTYASTYMLVALSVDRLDAIARPFSFSGSRTRSRVLVSLAWGVAAIFSIQMLFIAEEVEFEPGKMQCWIKLPHEDHWKIYITLVAVALFILPAVIITGCYSAIIYIIWKNNHLMQSSLQMTIPKKEPNVTSQAEYGLVVKGSPTPTRNRDRDISRSSKGVIPQAKIRTIKMTFTIVLLFILCWSPYFIFDLLQVYGHIQPTQQTIAIGTFIQSLAPLNSAANPIIYGIFSTRICRYMRRIRAIRYLTTLCGCDDKPKLRHAISETDTDFARPVRTTTVQFSNNIEMCDLILSSVRR</sequence>
<reference evidence="12" key="3">
    <citation type="submission" date="2023-05" db="EMBL/GenBank/DDBJ databases">
        <authorList>
            <person name="Smith C.H."/>
        </authorList>
    </citation>
    <scope>NUCLEOTIDE SEQUENCE</scope>
    <source>
        <strain evidence="12">CHS0354</strain>
        <tissue evidence="12">Mantle</tissue>
    </source>
</reference>
<dbReference type="PANTHER" id="PTHR24224:SF6">
    <property type="entry name" value="CARDIOACCELERATORY PEPTIDE RECEPTOR-RELATED"/>
    <property type="match status" value="1"/>
</dbReference>
<evidence type="ECO:0000313" key="12">
    <source>
        <dbReference type="EMBL" id="KAK3602562.1"/>
    </source>
</evidence>
<dbReference type="EMBL" id="JAEAOA010001296">
    <property type="protein sequence ID" value="KAK3602562.1"/>
    <property type="molecule type" value="Genomic_DNA"/>
</dbReference>
<keyword evidence="2" id="KW-1003">Cell membrane</keyword>
<evidence type="ECO:0000256" key="1">
    <source>
        <dbReference type="ARBA" id="ARBA00004651"/>
    </source>
</evidence>
<evidence type="ECO:0000256" key="5">
    <source>
        <dbReference type="ARBA" id="ARBA00023040"/>
    </source>
</evidence>
<dbReference type="InterPro" id="IPR052665">
    <property type="entry name" value="Neuropeptide-GPCR"/>
</dbReference>
<dbReference type="InterPro" id="IPR001817">
    <property type="entry name" value="Vasoprsn_rcpt"/>
</dbReference>
<comment type="similarity">
    <text evidence="10">Belongs to the G-protein coupled receptor 1 family. Vasopressin/oxytocin receptor subfamily.</text>
</comment>
<evidence type="ECO:0000256" key="6">
    <source>
        <dbReference type="ARBA" id="ARBA00023136"/>
    </source>
</evidence>
<comment type="subcellular location">
    <subcellularLocation>
        <location evidence="1 10">Cell membrane</location>
        <topology evidence="1 10">Multi-pass membrane protein</topology>
    </subcellularLocation>
</comment>
<comment type="caution">
    <text evidence="12">The sequence shown here is derived from an EMBL/GenBank/DDBJ whole genome shotgun (WGS) entry which is preliminary data.</text>
</comment>
<gene>
    <name evidence="12" type="ORF">CHS0354_021150</name>
</gene>
<evidence type="ECO:0000256" key="4">
    <source>
        <dbReference type="ARBA" id="ARBA00022989"/>
    </source>
</evidence>
<evidence type="ECO:0000256" key="3">
    <source>
        <dbReference type="ARBA" id="ARBA00022692"/>
    </source>
</evidence>
<feature type="transmembrane region" description="Helical" evidence="10">
    <location>
        <begin position="65"/>
        <end position="83"/>
    </location>
</feature>